<gene>
    <name evidence="2" type="ordered locus">MTR_3g067820</name>
    <name evidence="3" type="ORF">MtrunA17_Chr3g0111671</name>
</gene>
<dbReference type="Proteomes" id="UP000265566">
    <property type="component" value="Chromosome 3"/>
</dbReference>
<dbReference type="EnsemblPlants" id="KEH34702">
    <property type="protein sequence ID" value="KEH34702"/>
    <property type="gene ID" value="MTR_3g067820"/>
</dbReference>
<reference evidence="3" key="4">
    <citation type="journal article" date="2018" name="Nat. Plants">
        <title>Whole-genome landscape of Medicago truncatula symbiotic genes.</title>
        <authorList>
            <person name="Pecrix Y."/>
            <person name="Gamas P."/>
            <person name="Carrere S."/>
        </authorList>
    </citation>
    <scope>NUCLEOTIDE SEQUENCE</scope>
    <source>
        <tissue evidence="3">Leaves</tissue>
    </source>
</reference>
<keyword evidence="5" id="KW-1185">Reference proteome</keyword>
<dbReference type="EMBL" id="PSQE01000003">
    <property type="protein sequence ID" value="RHN68237.1"/>
    <property type="molecule type" value="Genomic_DNA"/>
</dbReference>
<sequence>MGDDYKERKCLMWEIIPNSIANAMLGNKEQNSKSEFEGAAILFLPKGFWLWHLTFWLLLFLCSSSLSYCPFKLNWGCFLQ</sequence>
<protein>
    <submittedName>
        <fullName evidence="2">Transmembrane protein, putative</fullName>
    </submittedName>
</protein>
<proteinExistence type="predicted"/>
<keyword evidence="1" id="KW-0472">Membrane</keyword>
<reference evidence="2 5" key="1">
    <citation type="journal article" date="2011" name="Nature">
        <title>The Medicago genome provides insight into the evolution of rhizobial symbioses.</title>
        <authorList>
            <person name="Young N.D."/>
            <person name="Debelle F."/>
            <person name="Oldroyd G.E."/>
            <person name="Geurts R."/>
            <person name="Cannon S.B."/>
            <person name="Udvardi M.K."/>
            <person name="Benedito V.A."/>
            <person name="Mayer K.F."/>
            <person name="Gouzy J."/>
            <person name="Schoof H."/>
            <person name="Van de Peer Y."/>
            <person name="Proost S."/>
            <person name="Cook D.R."/>
            <person name="Meyers B.C."/>
            <person name="Spannagl M."/>
            <person name="Cheung F."/>
            <person name="De Mita S."/>
            <person name="Krishnakumar V."/>
            <person name="Gundlach H."/>
            <person name="Zhou S."/>
            <person name="Mudge J."/>
            <person name="Bharti A.K."/>
            <person name="Murray J.D."/>
            <person name="Naoumkina M.A."/>
            <person name="Rosen B."/>
            <person name="Silverstein K.A."/>
            <person name="Tang H."/>
            <person name="Rombauts S."/>
            <person name="Zhao P.X."/>
            <person name="Zhou P."/>
            <person name="Barbe V."/>
            <person name="Bardou P."/>
            <person name="Bechner M."/>
            <person name="Bellec A."/>
            <person name="Berger A."/>
            <person name="Berges H."/>
            <person name="Bidwell S."/>
            <person name="Bisseling T."/>
            <person name="Choisne N."/>
            <person name="Couloux A."/>
            <person name="Denny R."/>
            <person name="Deshpande S."/>
            <person name="Dai X."/>
            <person name="Doyle J.J."/>
            <person name="Dudez A.M."/>
            <person name="Farmer A.D."/>
            <person name="Fouteau S."/>
            <person name="Franken C."/>
            <person name="Gibelin C."/>
            <person name="Gish J."/>
            <person name="Goldstein S."/>
            <person name="Gonzalez A.J."/>
            <person name="Green P.J."/>
            <person name="Hallab A."/>
            <person name="Hartog M."/>
            <person name="Hua A."/>
            <person name="Humphray S.J."/>
            <person name="Jeong D.H."/>
            <person name="Jing Y."/>
            <person name="Jocker A."/>
            <person name="Kenton S.M."/>
            <person name="Kim D.J."/>
            <person name="Klee K."/>
            <person name="Lai H."/>
            <person name="Lang C."/>
            <person name="Lin S."/>
            <person name="Macmil S.L."/>
            <person name="Magdelenat G."/>
            <person name="Matthews L."/>
            <person name="McCorrison J."/>
            <person name="Monaghan E.L."/>
            <person name="Mun J.H."/>
            <person name="Najar F.Z."/>
            <person name="Nicholson C."/>
            <person name="Noirot C."/>
            <person name="O'Bleness M."/>
            <person name="Paule C.R."/>
            <person name="Poulain J."/>
            <person name="Prion F."/>
            <person name="Qin B."/>
            <person name="Qu C."/>
            <person name="Retzel E.F."/>
            <person name="Riddle C."/>
            <person name="Sallet E."/>
            <person name="Samain S."/>
            <person name="Samson N."/>
            <person name="Sanders I."/>
            <person name="Saurat O."/>
            <person name="Scarpelli C."/>
            <person name="Schiex T."/>
            <person name="Segurens B."/>
            <person name="Severin A.J."/>
            <person name="Sherrier D.J."/>
            <person name="Shi R."/>
            <person name="Sims S."/>
            <person name="Singer S.R."/>
            <person name="Sinharoy S."/>
            <person name="Sterck L."/>
            <person name="Viollet A."/>
            <person name="Wang B.B."/>
            <person name="Wang K."/>
            <person name="Wang M."/>
            <person name="Wang X."/>
            <person name="Warfsmann J."/>
            <person name="Weissenbach J."/>
            <person name="White D.D."/>
            <person name="White J.D."/>
            <person name="Wiley G.B."/>
            <person name="Wincker P."/>
            <person name="Xing Y."/>
            <person name="Yang L."/>
            <person name="Yao Z."/>
            <person name="Ying F."/>
            <person name="Zhai J."/>
            <person name="Zhou L."/>
            <person name="Zuber A."/>
            <person name="Denarie J."/>
            <person name="Dixon R.A."/>
            <person name="May G.D."/>
            <person name="Schwartz D.C."/>
            <person name="Rogers J."/>
            <person name="Quetier F."/>
            <person name="Town C.D."/>
            <person name="Roe B.A."/>
        </authorList>
    </citation>
    <scope>NUCLEOTIDE SEQUENCE [LARGE SCALE GENOMIC DNA]</scope>
    <source>
        <strain evidence="2">A17</strain>
        <strain evidence="4 5">cv. Jemalong A17</strain>
    </source>
</reference>
<reference evidence="2 5" key="2">
    <citation type="journal article" date="2014" name="BMC Genomics">
        <title>An improved genome release (version Mt4.0) for the model legume Medicago truncatula.</title>
        <authorList>
            <person name="Tang H."/>
            <person name="Krishnakumar V."/>
            <person name="Bidwell S."/>
            <person name="Rosen B."/>
            <person name="Chan A."/>
            <person name="Zhou S."/>
            <person name="Gentzbittel L."/>
            <person name="Childs K.L."/>
            <person name="Yandell M."/>
            <person name="Gundlach H."/>
            <person name="Mayer K.F."/>
            <person name="Schwartz D.C."/>
            <person name="Town C.D."/>
        </authorList>
    </citation>
    <scope>GENOME REANNOTATION</scope>
    <source>
        <strain evidence="2">A17</strain>
        <strain evidence="4 5">cv. Jemalong A17</strain>
    </source>
</reference>
<name>A0A072UYP7_MEDTR</name>
<keyword evidence="1 2" id="KW-0812">Transmembrane</keyword>
<evidence type="ECO:0000313" key="3">
    <source>
        <dbReference type="EMBL" id="RHN68237.1"/>
    </source>
</evidence>
<dbReference type="AlphaFoldDB" id="A0A072UYP7"/>
<evidence type="ECO:0000313" key="4">
    <source>
        <dbReference type="EnsemblPlants" id="KEH34702"/>
    </source>
</evidence>
<dbReference type="EMBL" id="CM001219">
    <property type="protein sequence ID" value="KEH34702.1"/>
    <property type="molecule type" value="Genomic_DNA"/>
</dbReference>
<evidence type="ECO:0000256" key="1">
    <source>
        <dbReference type="SAM" id="Phobius"/>
    </source>
</evidence>
<dbReference type="Gramene" id="rna16560">
    <property type="protein sequence ID" value="RHN68237.1"/>
    <property type="gene ID" value="gene16560"/>
</dbReference>
<dbReference type="Proteomes" id="UP000002051">
    <property type="component" value="Chromosome 3"/>
</dbReference>
<dbReference type="HOGENOM" id="CLU_2593374_0_0_1"/>
<accession>A0A072UYP7</accession>
<keyword evidence="1" id="KW-1133">Transmembrane helix</keyword>
<organism evidence="2 5">
    <name type="scientific">Medicago truncatula</name>
    <name type="common">Barrel medic</name>
    <name type="synonym">Medicago tribuloides</name>
    <dbReference type="NCBI Taxonomy" id="3880"/>
    <lineage>
        <taxon>Eukaryota</taxon>
        <taxon>Viridiplantae</taxon>
        <taxon>Streptophyta</taxon>
        <taxon>Embryophyta</taxon>
        <taxon>Tracheophyta</taxon>
        <taxon>Spermatophyta</taxon>
        <taxon>Magnoliopsida</taxon>
        <taxon>eudicotyledons</taxon>
        <taxon>Gunneridae</taxon>
        <taxon>Pentapetalae</taxon>
        <taxon>rosids</taxon>
        <taxon>fabids</taxon>
        <taxon>Fabales</taxon>
        <taxon>Fabaceae</taxon>
        <taxon>Papilionoideae</taxon>
        <taxon>50 kb inversion clade</taxon>
        <taxon>NPAAA clade</taxon>
        <taxon>Hologalegina</taxon>
        <taxon>IRL clade</taxon>
        <taxon>Trifolieae</taxon>
        <taxon>Medicago</taxon>
    </lineage>
</organism>
<evidence type="ECO:0000313" key="5">
    <source>
        <dbReference type="Proteomes" id="UP000002051"/>
    </source>
</evidence>
<reference evidence="4" key="3">
    <citation type="submission" date="2015-04" db="UniProtKB">
        <authorList>
            <consortium name="EnsemblPlants"/>
        </authorList>
    </citation>
    <scope>IDENTIFICATION</scope>
    <source>
        <strain evidence="4">cv. Jemalong A17</strain>
    </source>
</reference>
<feature type="transmembrane region" description="Helical" evidence="1">
    <location>
        <begin position="49"/>
        <end position="71"/>
    </location>
</feature>
<evidence type="ECO:0000313" key="2">
    <source>
        <dbReference type="EMBL" id="KEH34702.1"/>
    </source>
</evidence>